<dbReference type="PANTHER" id="PTHR10963">
    <property type="entry name" value="GLYCOSYL HYDROLASE-RELATED"/>
    <property type="match status" value="1"/>
</dbReference>
<comment type="similarity">
    <text evidence="1">Belongs to the glycosyl hydrolase 16 family.</text>
</comment>
<dbReference type="GeneID" id="70189813"/>
<reference evidence="4" key="1">
    <citation type="journal article" date="2021" name="Nat. Commun.">
        <title>Genetic determinants of endophytism in the Arabidopsis root mycobiome.</title>
        <authorList>
            <person name="Mesny F."/>
            <person name="Miyauchi S."/>
            <person name="Thiergart T."/>
            <person name="Pickel B."/>
            <person name="Atanasova L."/>
            <person name="Karlsson M."/>
            <person name="Huettel B."/>
            <person name="Barry K.W."/>
            <person name="Haridas S."/>
            <person name="Chen C."/>
            <person name="Bauer D."/>
            <person name="Andreopoulos W."/>
            <person name="Pangilinan J."/>
            <person name="LaButti K."/>
            <person name="Riley R."/>
            <person name="Lipzen A."/>
            <person name="Clum A."/>
            <person name="Drula E."/>
            <person name="Henrissat B."/>
            <person name="Kohler A."/>
            <person name="Grigoriev I.V."/>
            <person name="Martin F.M."/>
            <person name="Hacquard S."/>
        </authorList>
    </citation>
    <scope>NUCLEOTIDE SEQUENCE</scope>
    <source>
        <strain evidence="4">MPI-CAGE-CH-0230</strain>
    </source>
</reference>
<keyword evidence="5" id="KW-1185">Reference proteome</keyword>
<dbReference type="RefSeq" id="XP_046013119.1">
    <property type="nucleotide sequence ID" value="XM_046160267.1"/>
</dbReference>
<evidence type="ECO:0000259" key="3">
    <source>
        <dbReference type="PROSITE" id="PS51762"/>
    </source>
</evidence>
<dbReference type="PROSITE" id="PS51762">
    <property type="entry name" value="GH16_2"/>
    <property type="match status" value="1"/>
</dbReference>
<evidence type="ECO:0000256" key="2">
    <source>
        <dbReference type="SAM" id="Phobius"/>
    </source>
</evidence>
<proteinExistence type="inferred from homology"/>
<keyword evidence="2" id="KW-0812">Transmembrane</keyword>
<feature type="transmembrane region" description="Helical" evidence="2">
    <location>
        <begin position="59"/>
        <end position="80"/>
    </location>
</feature>
<dbReference type="EMBL" id="JAGTJQ010000005">
    <property type="protein sequence ID" value="KAH7031439.1"/>
    <property type="molecule type" value="Genomic_DNA"/>
</dbReference>
<dbReference type="AlphaFoldDB" id="A0A9P8Y9W7"/>
<dbReference type="GO" id="GO:0005975">
    <property type="term" value="P:carbohydrate metabolic process"/>
    <property type="evidence" value="ECO:0007669"/>
    <property type="project" value="InterPro"/>
</dbReference>
<dbReference type="PANTHER" id="PTHR10963:SF55">
    <property type="entry name" value="GLYCOSIDE HYDROLASE FAMILY 16 PROTEIN"/>
    <property type="match status" value="1"/>
</dbReference>
<dbReference type="Proteomes" id="UP000756346">
    <property type="component" value="Unassembled WGS sequence"/>
</dbReference>
<dbReference type="GO" id="GO:0004553">
    <property type="term" value="F:hydrolase activity, hydrolyzing O-glycosyl compounds"/>
    <property type="evidence" value="ECO:0007669"/>
    <property type="project" value="InterPro"/>
</dbReference>
<sequence>MNKLSLAASAFTQEWDHEELREPGTPAPPKRRFQSSRLVGEYEQPWLAKRDPREKFDKIFFYGFLVIGLAVSAYLCYDGWKSVGDEKFCLLWDEDFSNGINPADWNHVVRIDGFGTGSFDWSTNDSRNSYTDHDGLHIVPTMTVDDLGITPGQIIDGYSLNLTADGTCTDWNVTNCAVTSNKTTGAIINPVRSARLDTKGKRTMKYGKVEVVAKLPAGDWLWPAIWMMPQDDVYGSWPASGEIDIMESRGNNPAYYKDGRNTVGGTLHWGPNTDLDMFAKTTDSHWIRHTDYSKDFHLYGLVWTDTHIYTYVDNVLRQTLYVGFSEKAGTLYQRGGFDKMNIGGGGSPFNPWAGSKNFNAPFDQSFYLILNVGVGSTNGYFADGRGGKPWTDKANNSMAQFWNAKGVWQPTWGGPTERGMTVKSVKMYNLC</sequence>
<dbReference type="SUPFAM" id="SSF49899">
    <property type="entry name" value="Concanavalin A-like lectins/glucanases"/>
    <property type="match status" value="1"/>
</dbReference>
<evidence type="ECO:0000313" key="5">
    <source>
        <dbReference type="Proteomes" id="UP000756346"/>
    </source>
</evidence>
<dbReference type="InterPro" id="IPR013320">
    <property type="entry name" value="ConA-like_dom_sf"/>
</dbReference>
<dbReference type="Gene3D" id="2.60.120.200">
    <property type="match status" value="1"/>
</dbReference>
<accession>A0A9P8Y9W7</accession>
<keyword evidence="2" id="KW-1133">Transmembrane helix</keyword>
<evidence type="ECO:0000313" key="4">
    <source>
        <dbReference type="EMBL" id="KAH7031439.1"/>
    </source>
</evidence>
<comment type="caution">
    <text evidence="4">The sequence shown here is derived from an EMBL/GenBank/DDBJ whole genome shotgun (WGS) entry which is preliminary data.</text>
</comment>
<feature type="domain" description="GH16" evidence="3">
    <location>
        <begin position="94"/>
        <end position="431"/>
    </location>
</feature>
<dbReference type="Pfam" id="PF00722">
    <property type="entry name" value="Glyco_hydro_16"/>
    <property type="match status" value="1"/>
</dbReference>
<dbReference type="InterPro" id="IPR050546">
    <property type="entry name" value="Glycosyl_Hydrlase_16"/>
</dbReference>
<dbReference type="OrthoDB" id="4781at2759"/>
<dbReference type="InterPro" id="IPR000757">
    <property type="entry name" value="Beta-glucanase-like"/>
</dbReference>
<keyword evidence="2" id="KW-0472">Membrane</keyword>
<organism evidence="4 5">
    <name type="scientific">Microdochium trichocladiopsis</name>
    <dbReference type="NCBI Taxonomy" id="1682393"/>
    <lineage>
        <taxon>Eukaryota</taxon>
        <taxon>Fungi</taxon>
        <taxon>Dikarya</taxon>
        <taxon>Ascomycota</taxon>
        <taxon>Pezizomycotina</taxon>
        <taxon>Sordariomycetes</taxon>
        <taxon>Xylariomycetidae</taxon>
        <taxon>Xylariales</taxon>
        <taxon>Microdochiaceae</taxon>
        <taxon>Microdochium</taxon>
    </lineage>
</organism>
<evidence type="ECO:0000256" key="1">
    <source>
        <dbReference type="ARBA" id="ARBA00006865"/>
    </source>
</evidence>
<protein>
    <submittedName>
        <fullName evidence="4">Gram-negative bacteria binding protein</fullName>
    </submittedName>
</protein>
<name>A0A9P8Y9W7_9PEZI</name>
<gene>
    <name evidence="4" type="ORF">B0I36DRAFT_374350</name>
</gene>